<reference evidence="2" key="1">
    <citation type="submission" date="2016-10" db="EMBL/GenBank/DDBJ databases">
        <authorList>
            <person name="Varghese N."/>
            <person name="Submissions S."/>
        </authorList>
    </citation>
    <scope>NUCLEOTIDE SEQUENCE [LARGE SCALE GENOMIC DNA]</scope>
    <source>
        <strain evidence="2">CGMCC 1.6963</strain>
    </source>
</reference>
<dbReference type="InterPro" id="IPR006311">
    <property type="entry name" value="TAT_signal"/>
</dbReference>
<gene>
    <name evidence="1" type="ORF">SAMN05216199_2270</name>
</gene>
<evidence type="ECO:0000313" key="2">
    <source>
        <dbReference type="Proteomes" id="UP000199019"/>
    </source>
</evidence>
<accession>A0A1H9V2X7</accession>
<dbReference type="AlphaFoldDB" id="A0A1H9V2X7"/>
<dbReference type="PROSITE" id="PS51318">
    <property type="entry name" value="TAT"/>
    <property type="match status" value="1"/>
</dbReference>
<dbReference type="Proteomes" id="UP000199019">
    <property type="component" value="Unassembled WGS sequence"/>
</dbReference>
<keyword evidence="2" id="KW-1185">Reference proteome</keyword>
<evidence type="ECO:0000313" key="1">
    <source>
        <dbReference type="EMBL" id="SES16065.1"/>
    </source>
</evidence>
<protein>
    <submittedName>
        <fullName evidence="1">Uncharacterized protein</fullName>
    </submittedName>
</protein>
<dbReference type="EMBL" id="FOHB01000003">
    <property type="protein sequence ID" value="SES16065.1"/>
    <property type="molecule type" value="Genomic_DNA"/>
</dbReference>
<proteinExistence type="predicted"/>
<sequence>MGNRGRIGVSRWVRRGVVPAAAAGALVLGLGGLPSANASGGGGAHKLSLTQTNRGCDGAQIGQTQQARFGFVNMIATGERHVVANVVLKGARPNTTYSVRVIQLVPGDADCSTVDATLTTDPLGNGHVLVHETVLDGATGAWVAVNNQADFTQFYATATTPMSHRR</sequence>
<organism evidence="1 2">
    <name type="scientific">Pedococcus cremeus</name>
    <dbReference type="NCBI Taxonomy" id="587636"/>
    <lineage>
        <taxon>Bacteria</taxon>
        <taxon>Bacillati</taxon>
        <taxon>Actinomycetota</taxon>
        <taxon>Actinomycetes</taxon>
        <taxon>Micrococcales</taxon>
        <taxon>Intrasporangiaceae</taxon>
        <taxon>Pedococcus</taxon>
    </lineage>
</organism>
<name>A0A1H9V2X7_9MICO</name>